<evidence type="ECO:0000313" key="4">
    <source>
        <dbReference type="EMBL" id="XBS71552.1"/>
    </source>
</evidence>
<sequence length="378" mass="40633">MDQGFRRPFRHDRLTPYIEIDGPRLARNLLRMQQKAAGAGMQLRPHVKTHKSVAIARRQIALGAVGITVSKPSEGVAFIRGGIRDLLLAYPVVAAESLQELLPEAHGHRARVAFIAADPAGIDAIARAARPYHSERLPVYIKVDVGLGRVGIPPTDGPLALALARHIQRQGLYFAGLLSHAGQAYAAQNVGQIADIAAREAQQLQALRRLLRQTGFADCRLSVGATPTALGAPLADGIDEQRPGNYALLDLTALRLGLCRSDDIAMTVVARVVAVNDRYAIIDAGSKALSSDRGPHGTGAAGWGIATDADNQRQYPVEKLSEEHGFISHNGTPPALGGLMRIFPNHACAVMAMFNHYVLRDEAYNGEVFPIEARGAFL</sequence>
<dbReference type="InterPro" id="IPR051466">
    <property type="entry name" value="D-amino_acid_metab_enzyme"/>
</dbReference>
<dbReference type="GO" id="GO:0036088">
    <property type="term" value="P:D-serine catabolic process"/>
    <property type="evidence" value="ECO:0007669"/>
    <property type="project" value="TreeGrafter"/>
</dbReference>
<evidence type="ECO:0000259" key="3">
    <source>
        <dbReference type="SMART" id="SM01119"/>
    </source>
</evidence>
<feature type="domain" description="D-serine dehydratase-like" evidence="3">
    <location>
        <begin position="265"/>
        <end position="361"/>
    </location>
</feature>
<dbReference type="GO" id="GO:0008721">
    <property type="term" value="F:D-serine ammonia-lyase activity"/>
    <property type="evidence" value="ECO:0007669"/>
    <property type="project" value="TreeGrafter"/>
</dbReference>
<dbReference type="GO" id="GO:0008784">
    <property type="term" value="F:alanine racemase activity"/>
    <property type="evidence" value="ECO:0007669"/>
    <property type="project" value="UniProtKB-EC"/>
</dbReference>
<reference evidence="4" key="1">
    <citation type="submission" date="2024-06" db="EMBL/GenBank/DDBJ databases">
        <authorList>
            <person name="Coelho C."/>
            <person name="Bento M."/>
            <person name="Garcia E."/>
            <person name="Camelo A."/>
            <person name="Brandao I."/>
            <person name="Espirito Santo C."/>
            <person name="Trovao J."/>
            <person name="Verissimo A."/>
            <person name="Costa J."/>
            <person name="Tiago I."/>
        </authorList>
    </citation>
    <scope>NUCLEOTIDE SEQUENCE</scope>
    <source>
        <strain evidence="4">KWT182</strain>
    </source>
</reference>
<gene>
    <name evidence="4" type="ORF">ABK905_11870</name>
</gene>
<evidence type="ECO:0000256" key="2">
    <source>
        <dbReference type="ARBA" id="ARBA00023239"/>
    </source>
</evidence>
<dbReference type="Gene3D" id="3.20.20.10">
    <property type="entry name" value="Alanine racemase"/>
    <property type="match status" value="1"/>
</dbReference>
<dbReference type="InterPro" id="IPR029066">
    <property type="entry name" value="PLP-binding_barrel"/>
</dbReference>
<dbReference type="Gene3D" id="2.40.37.20">
    <property type="entry name" value="D-serine dehydratase-like domain"/>
    <property type="match status" value="1"/>
</dbReference>
<keyword evidence="2" id="KW-0456">Lyase</keyword>
<dbReference type="AlphaFoldDB" id="A0AAU7QF48"/>
<name>A0AAU7QF48_9GAMM</name>
<dbReference type="PANTHER" id="PTHR28004:SF2">
    <property type="entry name" value="D-SERINE DEHYDRATASE"/>
    <property type="match status" value="1"/>
</dbReference>
<dbReference type="InterPro" id="IPR042208">
    <property type="entry name" value="D-ser_dehydrat-like_sf"/>
</dbReference>
<accession>A0AAU7QF48</accession>
<dbReference type="EMBL" id="CP157947">
    <property type="protein sequence ID" value="XBS71552.1"/>
    <property type="molecule type" value="Genomic_DNA"/>
</dbReference>
<dbReference type="Pfam" id="PF01168">
    <property type="entry name" value="Ala_racemase_N"/>
    <property type="match status" value="1"/>
</dbReference>
<protein>
    <submittedName>
        <fullName evidence="4">Alanine racemase</fullName>
        <ecNumber evidence="4">5.1.1.1</ecNumber>
    </submittedName>
</protein>
<dbReference type="SMART" id="SM01119">
    <property type="entry name" value="D-ser_dehydrat"/>
    <property type="match status" value="1"/>
</dbReference>
<dbReference type="EC" id="5.1.1.1" evidence="4"/>
<dbReference type="InterPro" id="IPR026956">
    <property type="entry name" value="D-ser_dehydrat-like_dom"/>
</dbReference>
<keyword evidence="4" id="KW-0413">Isomerase</keyword>
<proteinExistence type="inferred from homology"/>
<dbReference type="Pfam" id="PF14031">
    <property type="entry name" value="D-ser_dehydrat"/>
    <property type="match status" value="1"/>
</dbReference>
<dbReference type="PANTHER" id="PTHR28004">
    <property type="entry name" value="ZGC:162816-RELATED"/>
    <property type="match status" value="1"/>
</dbReference>
<dbReference type="InterPro" id="IPR001608">
    <property type="entry name" value="Ala_racemase_N"/>
</dbReference>
<organism evidence="4">
    <name type="scientific">Acerihabitans sp. KWT182</name>
    <dbReference type="NCBI Taxonomy" id="3157919"/>
    <lineage>
        <taxon>Bacteria</taxon>
        <taxon>Pseudomonadati</taxon>
        <taxon>Pseudomonadota</taxon>
        <taxon>Gammaproteobacteria</taxon>
        <taxon>Enterobacterales</taxon>
        <taxon>Pectobacteriaceae</taxon>
        <taxon>Acerihabitans</taxon>
    </lineage>
</organism>
<dbReference type="SUPFAM" id="SSF51419">
    <property type="entry name" value="PLP-binding barrel"/>
    <property type="match status" value="1"/>
</dbReference>
<comment type="similarity">
    <text evidence="1">Belongs to the DSD1 family.</text>
</comment>
<evidence type="ECO:0000256" key="1">
    <source>
        <dbReference type="ARBA" id="ARBA00005323"/>
    </source>
</evidence>